<dbReference type="Proteomes" id="UP000498740">
    <property type="component" value="Unassembled WGS sequence"/>
</dbReference>
<evidence type="ECO:0000256" key="1">
    <source>
        <dbReference type="SAM" id="MobiDB-lite"/>
    </source>
</evidence>
<comment type="caution">
    <text evidence="2">The sequence shown here is derived from an EMBL/GenBank/DDBJ whole genome shotgun (WGS) entry which is preliminary data.</text>
</comment>
<feature type="compositionally biased region" description="Polar residues" evidence="1">
    <location>
        <begin position="86"/>
        <end position="95"/>
    </location>
</feature>
<feature type="region of interest" description="Disordered" evidence="1">
    <location>
        <begin position="73"/>
        <end position="95"/>
    </location>
</feature>
<evidence type="ECO:0000313" key="3">
    <source>
        <dbReference type="Proteomes" id="UP000498740"/>
    </source>
</evidence>
<dbReference type="EMBL" id="BLWD01000004">
    <property type="protein sequence ID" value="GFN10119.1"/>
    <property type="molecule type" value="Genomic_DNA"/>
</dbReference>
<evidence type="ECO:0000313" key="2">
    <source>
        <dbReference type="EMBL" id="GFN10119.1"/>
    </source>
</evidence>
<sequence length="95" mass="9837">MIAPAAAKPDQIATPLALRSGGKAEVMVDRVPGMIMAAPIPMTTRHAMSSWVVEAKAANPAATANSTFPAMRTLRRPIRSPRAPRGSTSAASATV</sequence>
<gene>
    <name evidence="2" type="ORF">Smic_86750</name>
</gene>
<reference evidence="2 3" key="1">
    <citation type="submission" date="2020-05" db="EMBL/GenBank/DDBJ databases">
        <title>Whole genome shotgun sequence of Streptomyces microflavus NBRC 13062.</title>
        <authorList>
            <person name="Komaki H."/>
            <person name="Tamura T."/>
        </authorList>
    </citation>
    <scope>NUCLEOTIDE SEQUENCE [LARGE SCALE GENOMIC DNA]</scope>
    <source>
        <strain evidence="2 3">NBRC 13062</strain>
    </source>
</reference>
<name>A0A7J0D6M1_STRMI</name>
<protein>
    <submittedName>
        <fullName evidence="2">Uncharacterized protein</fullName>
    </submittedName>
</protein>
<proteinExistence type="predicted"/>
<organism evidence="2 3">
    <name type="scientific">Streptomyces microflavus</name>
    <name type="common">Streptomyces lipmanii</name>
    <dbReference type="NCBI Taxonomy" id="1919"/>
    <lineage>
        <taxon>Bacteria</taxon>
        <taxon>Bacillati</taxon>
        <taxon>Actinomycetota</taxon>
        <taxon>Actinomycetes</taxon>
        <taxon>Kitasatosporales</taxon>
        <taxon>Streptomycetaceae</taxon>
        <taxon>Streptomyces</taxon>
    </lineage>
</organism>
<accession>A0A7J0D6M1</accession>
<dbReference type="AlphaFoldDB" id="A0A7J0D6M1"/>